<dbReference type="PANTHER" id="PTHR47723">
    <property type="entry name" value="OS05G0353850 PROTEIN"/>
    <property type="match status" value="1"/>
</dbReference>
<dbReference type="InterPro" id="IPR053151">
    <property type="entry name" value="RNase_H-like"/>
</dbReference>
<dbReference type="Proteomes" id="UP000541444">
    <property type="component" value="Unassembled WGS sequence"/>
</dbReference>
<dbReference type="Pfam" id="PF13456">
    <property type="entry name" value="RVT_3"/>
    <property type="match status" value="1"/>
</dbReference>
<feature type="non-terminal residue" evidence="2">
    <location>
        <position position="1"/>
    </location>
</feature>
<name>A0A7J7KYI7_9MAGN</name>
<dbReference type="InterPro" id="IPR002156">
    <property type="entry name" value="RNaseH_domain"/>
</dbReference>
<dbReference type="PANTHER" id="PTHR47723:SF19">
    <property type="entry name" value="POLYNUCLEOTIDYL TRANSFERASE, RIBONUCLEASE H-LIKE SUPERFAMILY PROTEIN"/>
    <property type="match status" value="1"/>
</dbReference>
<dbReference type="GO" id="GO:0003676">
    <property type="term" value="F:nucleic acid binding"/>
    <property type="evidence" value="ECO:0007669"/>
    <property type="project" value="InterPro"/>
</dbReference>
<dbReference type="SUPFAM" id="SSF53098">
    <property type="entry name" value="Ribonuclease H-like"/>
    <property type="match status" value="1"/>
</dbReference>
<proteinExistence type="predicted"/>
<evidence type="ECO:0000313" key="3">
    <source>
        <dbReference type="Proteomes" id="UP000541444"/>
    </source>
</evidence>
<sequence length="171" mass="19514">IESCKWGLPNQDEVKICCDGSALGNPGEAGIGIIYRNNKGEVMGKYSKFIGQATNFITEITSIISGVQKAVKQGWRRVWVVSDSATAIKAFIKDKIPWTLKTTWELIIPHLLQIRFSHVWEGMQLLGRSNYMDRVRPKPASRRMDKWQTGILTKYQRSCHRQLHSPEITLN</sequence>
<dbReference type="InterPro" id="IPR012337">
    <property type="entry name" value="RNaseH-like_sf"/>
</dbReference>
<dbReference type="GO" id="GO:0004523">
    <property type="term" value="F:RNA-DNA hybrid ribonuclease activity"/>
    <property type="evidence" value="ECO:0007669"/>
    <property type="project" value="InterPro"/>
</dbReference>
<protein>
    <recommendedName>
        <fullName evidence="1">RNase H type-1 domain-containing protein</fullName>
    </recommendedName>
</protein>
<dbReference type="OrthoDB" id="1938131at2759"/>
<dbReference type="PROSITE" id="PS50879">
    <property type="entry name" value="RNASE_H_1"/>
    <property type="match status" value="1"/>
</dbReference>
<comment type="caution">
    <text evidence="2">The sequence shown here is derived from an EMBL/GenBank/DDBJ whole genome shotgun (WGS) entry which is preliminary data.</text>
</comment>
<keyword evidence="3" id="KW-1185">Reference proteome</keyword>
<gene>
    <name evidence="2" type="ORF">GIB67_027319</name>
</gene>
<evidence type="ECO:0000313" key="2">
    <source>
        <dbReference type="EMBL" id="KAF6135445.1"/>
    </source>
</evidence>
<dbReference type="Gene3D" id="3.30.420.10">
    <property type="entry name" value="Ribonuclease H-like superfamily/Ribonuclease H"/>
    <property type="match status" value="1"/>
</dbReference>
<accession>A0A7J7KYI7</accession>
<dbReference type="InterPro" id="IPR036397">
    <property type="entry name" value="RNaseH_sf"/>
</dbReference>
<dbReference type="InterPro" id="IPR044730">
    <property type="entry name" value="RNase_H-like_dom_plant"/>
</dbReference>
<reference evidence="2 3" key="1">
    <citation type="journal article" date="2020" name="IScience">
        <title>Genome Sequencing of the Endangered Kingdonia uniflora (Circaeasteraceae, Ranunculales) Reveals Potential Mechanisms of Evolutionary Specialization.</title>
        <authorList>
            <person name="Sun Y."/>
            <person name="Deng T."/>
            <person name="Zhang A."/>
            <person name="Moore M.J."/>
            <person name="Landis J.B."/>
            <person name="Lin N."/>
            <person name="Zhang H."/>
            <person name="Zhang X."/>
            <person name="Huang J."/>
            <person name="Zhang X."/>
            <person name="Sun H."/>
            <person name="Wang H."/>
        </authorList>
    </citation>
    <scope>NUCLEOTIDE SEQUENCE [LARGE SCALE GENOMIC DNA]</scope>
    <source>
        <strain evidence="2">TB1705</strain>
        <tissue evidence="2">Leaf</tissue>
    </source>
</reference>
<dbReference type="AlphaFoldDB" id="A0A7J7KYI7"/>
<evidence type="ECO:0000259" key="1">
    <source>
        <dbReference type="PROSITE" id="PS50879"/>
    </source>
</evidence>
<feature type="domain" description="RNase H type-1" evidence="1">
    <location>
        <begin position="10"/>
        <end position="141"/>
    </location>
</feature>
<organism evidence="2 3">
    <name type="scientific">Kingdonia uniflora</name>
    <dbReference type="NCBI Taxonomy" id="39325"/>
    <lineage>
        <taxon>Eukaryota</taxon>
        <taxon>Viridiplantae</taxon>
        <taxon>Streptophyta</taxon>
        <taxon>Embryophyta</taxon>
        <taxon>Tracheophyta</taxon>
        <taxon>Spermatophyta</taxon>
        <taxon>Magnoliopsida</taxon>
        <taxon>Ranunculales</taxon>
        <taxon>Circaeasteraceae</taxon>
        <taxon>Kingdonia</taxon>
    </lineage>
</organism>
<dbReference type="CDD" id="cd06222">
    <property type="entry name" value="RNase_H_like"/>
    <property type="match status" value="1"/>
</dbReference>
<dbReference type="EMBL" id="JACGCM010002788">
    <property type="protein sequence ID" value="KAF6135445.1"/>
    <property type="molecule type" value="Genomic_DNA"/>
</dbReference>